<dbReference type="Proteomes" id="UP000439424">
    <property type="component" value="Unassembled WGS sequence"/>
</dbReference>
<sequence>MNIIKDLKEKITFLEEGVKKLKESEQYMMCDEQAYLVRSEIFMTNDLIDKLNERLEFEEEYFKALKGEGQ</sequence>
<name>A0A6I4IHQ0_ACIBA</name>
<proteinExistence type="predicted"/>
<evidence type="ECO:0000313" key="2">
    <source>
        <dbReference type="Proteomes" id="UP000439424"/>
    </source>
</evidence>
<accession>A0A6I4IHQ0</accession>
<reference evidence="1 2" key="1">
    <citation type="submission" date="2019-11" db="EMBL/GenBank/DDBJ databases">
        <title>Multidrug-resistant Acinetobacter baumannii moving toward extensively drug-resistant over fifteen years in South of Brazil.</title>
        <authorList>
            <person name="Fedrigo N.H."/>
            <person name="Cerdeira L."/>
            <person name="Fuga B."/>
            <person name="Marini P.V.B."/>
            <person name="Shinohara D.R."/>
            <person name="Carrara-Marroni F.E."/>
            <person name="Lincopan N."/>
            <person name="Tognim M.C.B."/>
        </authorList>
    </citation>
    <scope>NUCLEOTIDE SEQUENCE [LARGE SCALE GENOMIC DNA]</scope>
    <source>
        <strain evidence="1 2">Ac576</strain>
    </source>
</reference>
<dbReference type="EMBL" id="WPIP01000055">
    <property type="protein sequence ID" value="MVM91724.1"/>
    <property type="molecule type" value="Genomic_DNA"/>
</dbReference>
<comment type="caution">
    <text evidence="1">The sequence shown here is derived from an EMBL/GenBank/DDBJ whole genome shotgun (WGS) entry which is preliminary data.</text>
</comment>
<dbReference type="AlphaFoldDB" id="A0A6I4IHQ0"/>
<organism evidence="1 2">
    <name type="scientific">Acinetobacter baumannii</name>
    <dbReference type="NCBI Taxonomy" id="470"/>
    <lineage>
        <taxon>Bacteria</taxon>
        <taxon>Pseudomonadati</taxon>
        <taxon>Pseudomonadota</taxon>
        <taxon>Gammaproteobacteria</taxon>
        <taxon>Moraxellales</taxon>
        <taxon>Moraxellaceae</taxon>
        <taxon>Acinetobacter</taxon>
        <taxon>Acinetobacter calcoaceticus/baumannii complex</taxon>
    </lineage>
</organism>
<dbReference type="RefSeq" id="WP_064191663.1">
    <property type="nucleotide sequence ID" value="NZ_JAHUQB010000049.1"/>
</dbReference>
<protein>
    <submittedName>
        <fullName evidence="1">Uncharacterized protein</fullName>
    </submittedName>
</protein>
<gene>
    <name evidence="1" type="ORF">GNY86_09340</name>
</gene>
<evidence type="ECO:0000313" key="1">
    <source>
        <dbReference type="EMBL" id="MVM91724.1"/>
    </source>
</evidence>